<dbReference type="EMBL" id="GBRH01188286">
    <property type="protein sequence ID" value="JAE09610.1"/>
    <property type="molecule type" value="Transcribed_RNA"/>
</dbReference>
<organism evidence="1">
    <name type="scientific">Arundo donax</name>
    <name type="common">Giant reed</name>
    <name type="synonym">Donax arundinaceus</name>
    <dbReference type="NCBI Taxonomy" id="35708"/>
    <lineage>
        <taxon>Eukaryota</taxon>
        <taxon>Viridiplantae</taxon>
        <taxon>Streptophyta</taxon>
        <taxon>Embryophyta</taxon>
        <taxon>Tracheophyta</taxon>
        <taxon>Spermatophyta</taxon>
        <taxon>Magnoliopsida</taxon>
        <taxon>Liliopsida</taxon>
        <taxon>Poales</taxon>
        <taxon>Poaceae</taxon>
        <taxon>PACMAD clade</taxon>
        <taxon>Arundinoideae</taxon>
        <taxon>Arundineae</taxon>
        <taxon>Arundo</taxon>
    </lineage>
</organism>
<proteinExistence type="predicted"/>
<protein>
    <submittedName>
        <fullName evidence="1">Uncharacterized protein</fullName>
    </submittedName>
</protein>
<evidence type="ECO:0000313" key="1">
    <source>
        <dbReference type="EMBL" id="JAE09610.1"/>
    </source>
</evidence>
<sequence length="30" mass="3261">MAAWPLPVPTSQARRWCAVSAASLENRSFG</sequence>
<accession>A0A0A9F9D4</accession>
<reference evidence="1" key="1">
    <citation type="submission" date="2014-09" db="EMBL/GenBank/DDBJ databases">
        <authorList>
            <person name="Magalhaes I.L.F."/>
            <person name="Oliveira U."/>
            <person name="Santos F.R."/>
            <person name="Vidigal T.H.D.A."/>
            <person name="Brescovit A.D."/>
            <person name="Santos A.J."/>
        </authorList>
    </citation>
    <scope>NUCLEOTIDE SEQUENCE</scope>
    <source>
        <tissue evidence="1">Shoot tissue taken approximately 20 cm above the soil surface</tissue>
    </source>
</reference>
<dbReference type="AlphaFoldDB" id="A0A0A9F9D4"/>
<reference evidence="1" key="2">
    <citation type="journal article" date="2015" name="Data Brief">
        <title>Shoot transcriptome of the giant reed, Arundo donax.</title>
        <authorList>
            <person name="Barrero R.A."/>
            <person name="Guerrero F.D."/>
            <person name="Moolhuijzen P."/>
            <person name="Goolsby J.A."/>
            <person name="Tidwell J."/>
            <person name="Bellgard S.E."/>
            <person name="Bellgard M.I."/>
        </authorList>
    </citation>
    <scope>NUCLEOTIDE SEQUENCE</scope>
    <source>
        <tissue evidence="1">Shoot tissue taken approximately 20 cm above the soil surface</tissue>
    </source>
</reference>
<name>A0A0A9F9D4_ARUDO</name>